<sequence>MFSFKVFLICYMVGLKFSSF</sequence>
<comment type="caution">
    <text evidence="1">The sequence shown here is derived from an EMBL/GenBank/DDBJ whole genome shotgun (WGS) entry which is preliminary data.</text>
</comment>
<organism evidence="1 2">
    <name type="scientific">Crocosphaera chwakensis CCY0110</name>
    <dbReference type="NCBI Taxonomy" id="391612"/>
    <lineage>
        <taxon>Bacteria</taxon>
        <taxon>Bacillati</taxon>
        <taxon>Cyanobacteriota</taxon>
        <taxon>Cyanophyceae</taxon>
        <taxon>Oscillatoriophycideae</taxon>
        <taxon>Chroococcales</taxon>
        <taxon>Aphanothecaceae</taxon>
        <taxon>Crocosphaera</taxon>
        <taxon>Crocosphaera chwakensis</taxon>
    </lineage>
</organism>
<reference evidence="1 2" key="1">
    <citation type="submission" date="2007-03" db="EMBL/GenBank/DDBJ databases">
        <authorList>
            <person name="Stal L."/>
            <person name="Ferriera S."/>
            <person name="Johnson J."/>
            <person name="Kravitz S."/>
            <person name="Beeson K."/>
            <person name="Sutton G."/>
            <person name="Rogers Y.-H."/>
            <person name="Friedman R."/>
            <person name="Frazier M."/>
            <person name="Venter J.C."/>
        </authorList>
    </citation>
    <scope>NUCLEOTIDE SEQUENCE [LARGE SCALE GENOMIC DNA]</scope>
    <source>
        <strain evidence="1 2">CCY0110</strain>
    </source>
</reference>
<dbReference type="EMBL" id="AAXW01000002">
    <property type="protein sequence ID" value="EAZ93639.1"/>
    <property type="molecule type" value="Genomic_DNA"/>
</dbReference>
<dbReference type="AlphaFoldDB" id="A3IIK7"/>
<name>A3IIK7_9CHRO</name>
<protein>
    <submittedName>
        <fullName evidence="1">Uncharacterized protein</fullName>
    </submittedName>
</protein>
<gene>
    <name evidence="1" type="ORF">CY0110_17627</name>
</gene>
<dbReference type="Proteomes" id="UP000003781">
    <property type="component" value="Unassembled WGS sequence"/>
</dbReference>
<accession>A3IIK7</accession>
<evidence type="ECO:0000313" key="1">
    <source>
        <dbReference type="EMBL" id="EAZ93639.1"/>
    </source>
</evidence>
<keyword evidence="2" id="KW-1185">Reference proteome</keyword>
<evidence type="ECO:0000313" key="2">
    <source>
        <dbReference type="Proteomes" id="UP000003781"/>
    </source>
</evidence>
<proteinExistence type="predicted"/>